<accession>U6GDP6</accession>
<gene>
    <name evidence="2" type="ORF">EAH_00006840</name>
</gene>
<protein>
    <submittedName>
        <fullName evidence="2">Uncharacterized protein</fullName>
    </submittedName>
</protein>
<dbReference type="AlphaFoldDB" id="U6GDP6"/>
<name>U6GDP6_EIMAC</name>
<proteinExistence type="predicted"/>
<reference evidence="2" key="1">
    <citation type="submission" date="2013-10" db="EMBL/GenBank/DDBJ databases">
        <title>Genomic analysis of the causative agents of coccidiosis in chickens.</title>
        <authorList>
            <person name="Reid A.J."/>
            <person name="Blake D."/>
            <person name="Billington K."/>
            <person name="Browne H."/>
            <person name="Dunn M."/>
            <person name="Hung S."/>
            <person name="Kawahara F."/>
            <person name="Miranda-Saavedra D."/>
            <person name="Mourier T."/>
            <person name="Nagra H."/>
            <person name="Otto T.D."/>
            <person name="Rawlings N."/>
            <person name="Sanchez A."/>
            <person name="Sanders M."/>
            <person name="Subramaniam C."/>
            <person name="Tay Y."/>
            <person name="Dear P."/>
            <person name="Doerig C."/>
            <person name="Gruber A."/>
            <person name="Parkinson J."/>
            <person name="Shirley M."/>
            <person name="Wan K.L."/>
            <person name="Berriman M."/>
            <person name="Tomley F."/>
            <person name="Pain A."/>
        </authorList>
    </citation>
    <scope>NUCLEOTIDE SEQUENCE</scope>
    <source>
        <strain evidence="2">Houghton</strain>
    </source>
</reference>
<evidence type="ECO:0000256" key="1">
    <source>
        <dbReference type="SAM" id="MobiDB-lite"/>
    </source>
</evidence>
<sequence>MGGKQSSTRACDAGGGPGVGPLGPPLAGGSGEVLLREAEQLSAYIEGGGSSGEKQQLNFSWGEKAHVLPALRRLLLSPCKERDTIKYAIDSILPPSYTPISEEDPHILAGCRCSSSFSCLLELLTAYKLGKTE</sequence>
<dbReference type="VEuPathDB" id="ToxoDB:EAH_00006840"/>
<keyword evidence="3" id="KW-1185">Reference proteome</keyword>
<dbReference type="Proteomes" id="UP000018050">
    <property type="component" value="Unassembled WGS sequence"/>
</dbReference>
<dbReference type="OMA" id="HILAGCR"/>
<organism evidence="2 3">
    <name type="scientific">Eimeria acervulina</name>
    <name type="common">Coccidian parasite</name>
    <dbReference type="NCBI Taxonomy" id="5801"/>
    <lineage>
        <taxon>Eukaryota</taxon>
        <taxon>Sar</taxon>
        <taxon>Alveolata</taxon>
        <taxon>Apicomplexa</taxon>
        <taxon>Conoidasida</taxon>
        <taxon>Coccidia</taxon>
        <taxon>Eucoccidiorida</taxon>
        <taxon>Eimeriorina</taxon>
        <taxon>Eimeriidae</taxon>
        <taxon>Eimeria</taxon>
    </lineage>
</organism>
<feature type="region of interest" description="Disordered" evidence="1">
    <location>
        <begin position="1"/>
        <end position="30"/>
    </location>
</feature>
<reference evidence="2" key="2">
    <citation type="submission" date="2013-10" db="EMBL/GenBank/DDBJ databases">
        <authorList>
            <person name="Aslett M."/>
        </authorList>
    </citation>
    <scope>NUCLEOTIDE SEQUENCE</scope>
    <source>
        <strain evidence="2">Houghton</strain>
    </source>
</reference>
<feature type="compositionally biased region" description="Gly residues" evidence="1">
    <location>
        <begin position="13"/>
        <end position="30"/>
    </location>
</feature>
<evidence type="ECO:0000313" key="3">
    <source>
        <dbReference type="Proteomes" id="UP000018050"/>
    </source>
</evidence>
<dbReference type="GeneID" id="25268754"/>
<evidence type="ECO:0000313" key="2">
    <source>
        <dbReference type="EMBL" id="CDI78275.1"/>
    </source>
</evidence>
<dbReference type="OrthoDB" id="10508853at2759"/>
<dbReference type="EMBL" id="HG670842">
    <property type="protein sequence ID" value="CDI78275.1"/>
    <property type="molecule type" value="Genomic_DNA"/>
</dbReference>
<dbReference type="RefSeq" id="XP_013251487.1">
    <property type="nucleotide sequence ID" value="XM_013396033.1"/>
</dbReference>